<accession>A0A2H0KQE5</accession>
<dbReference type="EMBL" id="PCVN01000060">
    <property type="protein sequence ID" value="PIQ74373.1"/>
    <property type="molecule type" value="Genomic_DNA"/>
</dbReference>
<organism evidence="1 2">
    <name type="scientific">Candidatus Portnoybacteria bacterium CG11_big_fil_rev_8_21_14_0_20_44_10</name>
    <dbReference type="NCBI Taxonomy" id="1974818"/>
    <lineage>
        <taxon>Bacteria</taxon>
        <taxon>Candidatus Portnoyibacteriota</taxon>
    </lineage>
</organism>
<reference evidence="1 2" key="1">
    <citation type="submission" date="2017-09" db="EMBL/GenBank/DDBJ databases">
        <title>Depth-based differentiation of microbial function through sediment-hosted aquifers and enrichment of novel symbionts in the deep terrestrial subsurface.</title>
        <authorList>
            <person name="Probst A.J."/>
            <person name="Ladd B."/>
            <person name="Jarett J.K."/>
            <person name="Geller-Mcgrath D.E."/>
            <person name="Sieber C.M."/>
            <person name="Emerson J.B."/>
            <person name="Anantharaman K."/>
            <person name="Thomas B.C."/>
            <person name="Malmstrom R."/>
            <person name="Stieglmeier M."/>
            <person name="Klingl A."/>
            <person name="Woyke T."/>
            <person name="Ryan C.M."/>
            <person name="Banfield J.F."/>
        </authorList>
    </citation>
    <scope>NUCLEOTIDE SEQUENCE [LARGE SCALE GENOMIC DNA]</scope>
    <source>
        <strain evidence="1">CG11_big_fil_rev_8_21_14_0_20_44_10</strain>
    </source>
</reference>
<dbReference type="AlphaFoldDB" id="A0A2H0KQE5"/>
<evidence type="ECO:0000313" key="2">
    <source>
        <dbReference type="Proteomes" id="UP000231550"/>
    </source>
</evidence>
<proteinExistence type="predicted"/>
<evidence type="ECO:0000313" key="1">
    <source>
        <dbReference type="EMBL" id="PIQ74373.1"/>
    </source>
</evidence>
<comment type="caution">
    <text evidence="1">The sequence shown here is derived from an EMBL/GenBank/DDBJ whole genome shotgun (WGS) entry which is preliminary data.</text>
</comment>
<protein>
    <submittedName>
        <fullName evidence="1">Uncharacterized protein</fullName>
    </submittedName>
</protein>
<name>A0A2H0KQE5_9BACT</name>
<dbReference type="Proteomes" id="UP000231550">
    <property type="component" value="Unassembled WGS sequence"/>
</dbReference>
<gene>
    <name evidence="1" type="ORF">COV85_02475</name>
</gene>
<sequence length="71" mass="8076">MIATSCIYSPCQSYSKALAGTIGVGWKWRPIPYFPCSISAVDNLVYFNNFSKSITGRLWITLEVKFLIFNF</sequence>